<dbReference type="AlphaFoldDB" id="A0A951PCK0"/>
<dbReference type="PANTHER" id="PTHR30455:SF2">
    <property type="entry name" value="TRANSCRIPTIONAL REPRESSOR NRDR"/>
    <property type="match status" value="1"/>
</dbReference>
<feature type="compositionally biased region" description="Basic and acidic residues" evidence="8">
    <location>
        <begin position="175"/>
        <end position="186"/>
    </location>
</feature>
<dbReference type="PROSITE" id="PS51161">
    <property type="entry name" value="ATP_CONE"/>
    <property type="match status" value="1"/>
</dbReference>
<comment type="cofactor">
    <cofactor evidence="7">
        <name>Zn(2+)</name>
        <dbReference type="ChEBI" id="CHEBI:29105"/>
    </cofactor>
    <text evidence="7">Binds 1 zinc ion.</text>
</comment>
<keyword evidence="7" id="KW-0863">Zinc-finger</keyword>
<protein>
    <recommendedName>
        <fullName evidence="7">Transcriptional repressor NrdR</fullName>
    </recommendedName>
</protein>
<proteinExistence type="inferred from homology"/>
<evidence type="ECO:0000256" key="6">
    <source>
        <dbReference type="ARBA" id="ARBA00023163"/>
    </source>
</evidence>
<dbReference type="HAMAP" id="MF_00440">
    <property type="entry name" value="NrdR"/>
    <property type="match status" value="1"/>
</dbReference>
<feature type="zinc finger region" evidence="7">
    <location>
        <begin position="3"/>
        <end position="34"/>
    </location>
</feature>
<dbReference type="GO" id="GO:0005524">
    <property type="term" value="F:ATP binding"/>
    <property type="evidence" value="ECO:0007669"/>
    <property type="project" value="UniProtKB-UniRule"/>
</dbReference>
<evidence type="ECO:0000313" key="10">
    <source>
        <dbReference type="EMBL" id="MBW4467076.1"/>
    </source>
</evidence>
<organism evidence="10 11">
    <name type="scientific">Pegethrix bostrychoides GSE-TBD4-15B</name>
    <dbReference type="NCBI Taxonomy" id="2839662"/>
    <lineage>
        <taxon>Bacteria</taxon>
        <taxon>Bacillati</taxon>
        <taxon>Cyanobacteriota</taxon>
        <taxon>Cyanophyceae</taxon>
        <taxon>Oculatellales</taxon>
        <taxon>Oculatellaceae</taxon>
        <taxon>Pegethrix</taxon>
    </lineage>
</organism>
<dbReference type="Proteomes" id="UP000707356">
    <property type="component" value="Unassembled WGS sequence"/>
</dbReference>
<keyword evidence="2 7" id="KW-0547">Nucleotide-binding</keyword>
<evidence type="ECO:0000313" key="11">
    <source>
        <dbReference type="Proteomes" id="UP000707356"/>
    </source>
</evidence>
<dbReference type="PANTHER" id="PTHR30455">
    <property type="entry name" value="TRANSCRIPTIONAL REPRESSOR NRDR"/>
    <property type="match status" value="1"/>
</dbReference>
<dbReference type="EMBL" id="JAHHHV010000073">
    <property type="protein sequence ID" value="MBW4467076.1"/>
    <property type="molecule type" value="Genomic_DNA"/>
</dbReference>
<dbReference type="InterPro" id="IPR003796">
    <property type="entry name" value="RNR_NrdR-like"/>
</dbReference>
<comment type="caution">
    <text evidence="10">The sequence shown here is derived from an EMBL/GenBank/DDBJ whole genome shotgun (WGS) entry which is preliminary data.</text>
</comment>
<dbReference type="NCBIfam" id="TIGR00244">
    <property type="entry name" value="transcriptional regulator NrdR"/>
    <property type="match status" value="1"/>
</dbReference>
<evidence type="ECO:0000256" key="2">
    <source>
        <dbReference type="ARBA" id="ARBA00022741"/>
    </source>
</evidence>
<evidence type="ECO:0000256" key="4">
    <source>
        <dbReference type="ARBA" id="ARBA00023015"/>
    </source>
</evidence>
<keyword evidence="1 7" id="KW-0678">Repressor</keyword>
<gene>
    <name evidence="7 10" type="primary">nrdR</name>
    <name evidence="10" type="ORF">KME07_16750</name>
</gene>
<evidence type="ECO:0000256" key="8">
    <source>
        <dbReference type="SAM" id="MobiDB-lite"/>
    </source>
</evidence>
<sequence>MRCPFCQFPDNRVLESRSAESGHSVRRRRECLRCSRRFTTYERIEFVPVVVLKKSGERESFDRSKLLQGIVAACEKTGVAPAKLESIVDEIEAELQQRSAREVSSSEIGELVLQHLQSLNEVAYVRFASIHRQFKGIRDFVETLNHLQNTVESAPAAAVAHAAEPETSEPVTSEPETHHVPEERAGVEAASMSHS</sequence>
<keyword evidence="7" id="KW-0479">Metal-binding</keyword>
<evidence type="ECO:0000259" key="9">
    <source>
        <dbReference type="PROSITE" id="PS51161"/>
    </source>
</evidence>
<evidence type="ECO:0000256" key="7">
    <source>
        <dbReference type="HAMAP-Rule" id="MF_00440"/>
    </source>
</evidence>
<name>A0A951PCK0_9CYAN</name>
<keyword evidence="3 7" id="KW-0067">ATP-binding</keyword>
<dbReference type="Pfam" id="PF03477">
    <property type="entry name" value="ATP-cone"/>
    <property type="match status" value="1"/>
</dbReference>
<dbReference type="InterPro" id="IPR055173">
    <property type="entry name" value="NrdR-like_N"/>
</dbReference>
<dbReference type="InterPro" id="IPR005144">
    <property type="entry name" value="ATP-cone_dom"/>
</dbReference>
<reference evidence="10" key="1">
    <citation type="submission" date="2021-05" db="EMBL/GenBank/DDBJ databases">
        <authorList>
            <person name="Pietrasiak N."/>
            <person name="Ward R."/>
            <person name="Stajich J.E."/>
            <person name="Kurbessoian T."/>
        </authorList>
    </citation>
    <scope>NUCLEOTIDE SEQUENCE</scope>
    <source>
        <strain evidence="10">GSE-TBD4-15B</strain>
    </source>
</reference>
<dbReference type="GO" id="GO:0008270">
    <property type="term" value="F:zinc ion binding"/>
    <property type="evidence" value="ECO:0007669"/>
    <property type="project" value="UniProtKB-UniRule"/>
</dbReference>
<dbReference type="GO" id="GO:0045892">
    <property type="term" value="P:negative regulation of DNA-templated transcription"/>
    <property type="evidence" value="ECO:0007669"/>
    <property type="project" value="UniProtKB-UniRule"/>
</dbReference>
<feature type="domain" description="ATP-cone" evidence="9">
    <location>
        <begin position="49"/>
        <end position="139"/>
    </location>
</feature>
<comment type="similarity">
    <text evidence="7">Belongs to the NrdR family.</text>
</comment>
<feature type="region of interest" description="Disordered" evidence="8">
    <location>
        <begin position="159"/>
        <end position="195"/>
    </location>
</feature>
<accession>A0A951PCK0</accession>
<dbReference type="Pfam" id="PF22811">
    <property type="entry name" value="Zn_ribbon_NrdR"/>
    <property type="match status" value="1"/>
</dbReference>
<reference evidence="10" key="2">
    <citation type="journal article" date="2022" name="Microbiol. Resour. Announc.">
        <title>Metagenome Sequencing to Explore Phylogenomics of Terrestrial Cyanobacteria.</title>
        <authorList>
            <person name="Ward R.D."/>
            <person name="Stajich J.E."/>
            <person name="Johansen J.R."/>
            <person name="Huntemann M."/>
            <person name="Clum A."/>
            <person name="Foster B."/>
            <person name="Foster B."/>
            <person name="Roux S."/>
            <person name="Palaniappan K."/>
            <person name="Varghese N."/>
            <person name="Mukherjee S."/>
            <person name="Reddy T.B.K."/>
            <person name="Daum C."/>
            <person name="Copeland A."/>
            <person name="Chen I.A."/>
            <person name="Ivanova N.N."/>
            <person name="Kyrpides N.C."/>
            <person name="Shapiro N."/>
            <person name="Eloe-Fadrosh E.A."/>
            <person name="Pietrasiak N."/>
        </authorList>
    </citation>
    <scope>NUCLEOTIDE SEQUENCE</scope>
    <source>
        <strain evidence="10">GSE-TBD4-15B</strain>
    </source>
</reference>
<keyword evidence="5 7" id="KW-0238">DNA-binding</keyword>
<keyword evidence="4 7" id="KW-0805">Transcription regulation</keyword>
<evidence type="ECO:0000256" key="3">
    <source>
        <dbReference type="ARBA" id="ARBA00022840"/>
    </source>
</evidence>
<evidence type="ECO:0000256" key="1">
    <source>
        <dbReference type="ARBA" id="ARBA00022491"/>
    </source>
</evidence>
<evidence type="ECO:0000256" key="5">
    <source>
        <dbReference type="ARBA" id="ARBA00023125"/>
    </source>
</evidence>
<keyword evidence="6 7" id="KW-0804">Transcription</keyword>
<comment type="function">
    <text evidence="7">Negatively regulates transcription of bacterial ribonucleotide reductase nrd genes and operons by binding to NrdR-boxes.</text>
</comment>
<keyword evidence="7" id="KW-0862">Zinc</keyword>
<dbReference type="GO" id="GO:0003677">
    <property type="term" value="F:DNA binding"/>
    <property type="evidence" value="ECO:0007669"/>
    <property type="project" value="UniProtKB-KW"/>
</dbReference>